<dbReference type="Gene3D" id="3.40.50.2300">
    <property type="match status" value="1"/>
</dbReference>
<protein>
    <submittedName>
        <fullName evidence="2">Response regulator rcp1</fullName>
    </submittedName>
</protein>
<organism evidence="2">
    <name type="scientific">mine drainage metagenome</name>
    <dbReference type="NCBI Taxonomy" id="410659"/>
    <lineage>
        <taxon>unclassified sequences</taxon>
        <taxon>metagenomes</taxon>
        <taxon>ecological metagenomes</taxon>
    </lineage>
</organism>
<sequence>MDNETEIILVEDNPSDADLTIRALKKCNVTNKILHLKDGQEILDYIFADDELKDSDSVRLPKVILLDLKMPKVCGIEVLRKLKADERTKIIPVVVLTSSKEDPDVKECYRLGVNSYVVKPLAFDDFAKAVSQLGLYWLLINQPTK</sequence>
<dbReference type="Pfam" id="PF00072">
    <property type="entry name" value="Response_reg"/>
    <property type="match status" value="1"/>
</dbReference>
<feature type="domain" description="Response regulatory" evidence="1">
    <location>
        <begin position="6"/>
        <end position="134"/>
    </location>
</feature>
<dbReference type="AlphaFoldDB" id="A0A1J5SY77"/>
<comment type="caution">
    <text evidence="2">The sequence shown here is derived from an EMBL/GenBank/DDBJ whole genome shotgun (WGS) entry which is preliminary data.</text>
</comment>
<dbReference type="InterPro" id="IPR052893">
    <property type="entry name" value="TCS_response_regulator"/>
</dbReference>
<accession>A0A1J5SY77</accession>
<dbReference type="InterPro" id="IPR001789">
    <property type="entry name" value="Sig_transdc_resp-reg_receiver"/>
</dbReference>
<dbReference type="SMART" id="SM00448">
    <property type="entry name" value="REC"/>
    <property type="match status" value="1"/>
</dbReference>
<dbReference type="EMBL" id="MLJW01000053">
    <property type="protein sequence ID" value="OIR04974.1"/>
    <property type="molecule type" value="Genomic_DNA"/>
</dbReference>
<dbReference type="CDD" id="cd17557">
    <property type="entry name" value="REC_Rcp-like"/>
    <property type="match status" value="1"/>
</dbReference>
<dbReference type="PANTHER" id="PTHR44520">
    <property type="entry name" value="RESPONSE REGULATOR RCP1-RELATED"/>
    <property type="match status" value="1"/>
</dbReference>
<gene>
    <name evidence="2" type="primary">rcp1_10</name>
    <name evidence="2" type="ORF">GALL_127900</name>
</gene>
<dbReference type="PANTHER" id="PTHR44520:SF1">
    <property type="entry name" value="TWO-COMPONENT SYSTEM REGULATORY PROTEIN"/>
    <property type="match status" value="1"/>
</dbReference>
<evidence type="ECO:0000259" key="1">
    <source>
        <dbReference type="PROSITE" id="PS50110"/>
    </source>
</evidence>
<name>A0A1J5SY77_9ZZZZ</name>
<dbReference type="GO" id="GO:0000160">
    <property type="term" value="P:phosphorelay signal transduction system"/>
    <property type="evidence" value="ECO:0007669"/>
    <property type="project" value="InterPro"/>
</dbReference>
<dbReference type="SUPFAM" id="SSF52172">
    <property type="entry name" value="CheY-like"/>
    <property type="match status" value="1"/>
</dbReference>
<dbReference type="InterPro" id="IPR011006">
    <property type="entry name" value="CheY-like_superfamily"/>
</dbReference>
<dbReference type="PROSITE" id="PS50110">
    <property type="entry name" value="RESPONSE_REGULATORY"/>
    <property type="match status" value="1"/>
</dbReference>
<reference evidence="2" key="1">
    <citation type="submission" date="2016-10" db="EMBL/GenBank/DDBJ databases">
        <title>Sequence of Gallionella enrichment culture.</title>
        <authorList>
            <person name="Poehlein A."/>
            <person name="Muehling M."/>
            <person name="Daniel R."/>
        </authorList>
    </citation>
    <scope>NUCLEOTIDE SEQUENCE</scope>
</reference>
<evidence type="ECO:0000313" key="2">
    <source>
        <dbReference type="EMBL" id="OIR04974.1"/>
    </source>
</evidence>
<proteinExistence type="predicted"/>